<dbReference type="Pfam" id="PF04893">
    <property type="entry name" value="Yip1"/>
    <property type="match status" value="1"/>
</dbReference>
<proteinExistence type="predicted"/>
<keyword evidence="4 5" id="KW-0472">Membrane</keyword>
<feature type="transmembrane region" description="Helical" evidence="5">
    <location>
        <begin position="134"/>
        <end position="154"/>
    </location>
</feature>
<feature type="transmembrane region" description="Helical" evidence="5">
    <location>
        <begin position="103"/>
        <end position="128"/>
    </location>
</feature>
<sequence length="197" mass="21197">MQPDLKEWLIRSFTDPKSVARDLIGLNLSGNARFMAMVLVVVMTAILGTLAQLVFSFITKVDIGTVTPPLTVVGLQAALLVYGAFAMSFVGQRFGGNGKFSDALLLLTWIEFVLMIGQMIQVVLMVFFPISATLMSVLLVALMFYLLVQFTMVLHGFENPLATGFGVILTFLGSAMIAGIVLVSTGLVQMPADPASL</sequence>
<dbReference type="RefSeq" id="WP_075774847.1">
    <property type="nucleotide sequence ID" value="NZ_CP019437.1"/>
</dbReference>
<dbReference type="Proteomes" id="UP000185622">
    <property type="component" value="Chromosome"/>
</dbReference>
<accession>A0ABM6IHJ5</accession>
<keyword evidence="2 5" id="KW-0812">Transmembrane</keyword>
<feature type="domain" description="Yip1" evidence="6">
    <location>
        <begin position="11"/>
        <end position="178"/>
    </location>
</feature>
<evidence type="ECO:0000256" key="5">
    <source>
        <dbReference type="SAM" id="Phobius"/>
    </source>
</evidence>
<reference evidence="7 8" key="1">
    <citation type="submission" date="2017-01" db="EMBL/GenBank/DDBJ databases">
        <title>The complete genome sequence of a sulfur-oxidizing marine bacterium Thioclava sp. 25B10_4T.</title>
        <authorList>
            <person name="Liu Y."/>
            <person name="Lai Q."/>
            <person name="Shao Z."/>
        </authorList>
    </citation>
    <scope>NUCLEOTIDE SEQUENCE [LARGE SCALE GENOMIC DNA]</scope>
    <source>
        <strain evidence="7 8">25B10_4</strain>
    </source>
</reference>
<keyword evidence="3 5" id="KW-1133">Transmembrane helix</keyword>
<organism evidence="7 8">
    <name type="scientific">Thioclava nitratireducens</name>
    <dbReference type="NCBI Taxonomy" id="1915078"/>
    <lineage>
        <taxon>Bacteria</taxon>
        <taxon>Pseudomonadati</taxon>
        <taxon>Pseudomonadota</taxon>
        <taxon>Alphaproteobacteria</taxon>
        <taxon>Rhodobacterales</taxon>
        <taxon>Paracoccaceae</taxon>
        <taxon>Thioclava</taxon>
    </lineage>
</organism>
<evidence type="ECO:0000313" key="8">
    <source>
        <dbReference type="Proteomes" id="UP000185622"/>
    </source>
</evidence>
<evidence type="ECO:0000256" key="2">
    <source>
        <dbReference type="ARBA" id="ARBA00022692"/>
    </source>
</evidence>
<evidence type="ECO:0000313" key="7">
    <source>
        <dbReference type="EMBL" id="AQS48282.1"/>
    </source>
</evidence>
<feature type="transmembrane region" description="Helical" evidence="5">
    <location>
        <begin position="34"/>
        <end position="58"/>
    </location>
</feature>
<feature type="transmembrane region" description="Helical" evidence="5">
    <location>
        <begin position="70"/>
        <end position="91"/>
    </location>
</feature>
<evidence type="ECO:0000259" key="6">
    <source>
        <dbReference type="Pfam" id="PF04893"/>
    </source>
</evidence>
<keyword evidence="8" id="KW-1185">Reference proteome</keyword>
<evidence type="ECO:0000256" key="1">
    <source>
        <dbReference type="ARBA" id="ARBA00004141"/>
    </source>
</evidence>
<evidence type="ECO:0000256" key="3">
    <source>
        <dbReference type="ARBA" id="ARBA00022989"/>
    </source>
</evidence>
<evidence type="ECO:0000256" key="4">
    <source>
        <dbReference type="ARBA" id="ARBA00023136"/>
    </source>
</evidence>
<protein>
    <recommendedName>
        <fullName evidence="6">Yip1 domain-containing protein</fullName>
    </recommendedName>
</protein>
<gene>
    <name evidence="7" type="ORF">BMG03_11095</name>
</gene>
<dbReference type="InterPro" id="IPR006977">
    <property type="entry name" value="Yip1_dom"/>
</dbReference>
<feature type="transmembrane region" description="Helical" evidence="5">
    <location>
        <begin position="161"/>
        <end position="188"/>
    </location>
</feature>
<name>A0ABM6IHJ5_9RHOB</name>
<comment type="subcellular location">
    <subcellularLocation>
        <location evidence="1">Membrane</location>
        <topology evidence="1">Multi-pass membrane protein</topology>
    </subcellularLocation>
</comment>
<dbReference type="EMBL" id="CP019437">
    <property type="protein sequence ID" value="AQS48282.1"/>
    <property type="molecule type" value="Genomic_DNA"/>
</dbReference>